<reference evidence="20" key="1">
    <citation type="submission" date="2018-02" db="EMBL/GenBank/DDBJ databases">
        <authorList>
            <person name="Cohen D.B."/>
            <person name="Kent A.D."/>
        </authorList>
    </citation>
    <scope>NUCLEOTIDE SEQUENCE</scope>
</reference>
<dbReference type="PROSITE" id="PS51184">
    <property type="entry name" value="JMJC"/>
    <property type="match status" value="1"/>
</dbReference>
<keyword evidence="8" id="KW-0560">Oxidoreductase</keyword>
<feature type="compositionally biased region" description="Low complexity" evidence="16">
    <location>
        <begin position="247"/>
        <end position="263"/>
    </location>
</feature>
<dbReference type="GO" id="GO:0010628">
    <property type="term" value="P:positive regulation of gene expression"/>
    <property type="evidence" value="ECO:0007669"/>
    <property type="project" value="UniProtKB-ARBA"/>
</dbReference>
<dbReference type="GO" id="GO:0009826">
    <property type="term" value="P:unidimensional cell growth"/>
    <property type="evidence" value="ECO:0007669"/>
    <property type="project" value="UniProtKB-ARBA"/>
</dbReference>
<evidence type="ECO:0000256" key="1">
    <source>
        <dbReference type="ARBA" id="ARBA00009711"/>
    </source>
</evidence>
<evidence type="ECO:0000256" key="13">
    <source>
        <dbReference type="ARBA" id="ARBA00050682"/>
    </source>
</evidence>
<feature type="domain" description="JmjC" evidence="19">
    <location>
        <begin position="290"/>
        <end position="456"/>
    </location>
</feature>
<evidence type="ECO:0000259" key="19">
    <source>
        <dbReference type="PROSITE" id="PS51184"/>
    </source>
</evidence>
<dbReference type="InterPro" id="IPR036236">
    <property type="entry name" value="Znf_C2H2_sf"/>
</dbReference>
<feature type="region of interest" description="Disordered" evidence="16">
    <location>
        <begin position="1338"/>
        <end position="1396"/>
    </location>
</feature>
<comment type="similarity">
    <text evidence="1">Belongs to the JHDM3 histone demethylase family.</text>
</comment>
<feature type="region of interest" description="Disordered" evidence="16">
    <location>
        <begin position="925"/>
        <end position="950"/>
    </location>
</feature>
<keyword evidence="6" id="KW-0156">Chromatin regulator</keyword>
<evidence type="ECO:0008006" key="21">
    <source>
        <dbReference type="Google" id="ProtNLM"/>
    </source>
</evidence>
<evidence type="ECO:0000256" key="3">
    <source>
        <dbReference type="ARBA" id="ARBA00022737"/>
    </source>
</evidence>
<dbReference type="FunFam" id="3.30.160.60:FF:000747">
    <property type="entry name" value="Probable lysine-specific demethylase ELF6"/>
    <property type="match status" value="1"/>
</dbReference>
<dbReference type="Gene3D" id="2.60.120.650">
    <property type="entry name" value="Cupin"/>
    <property type="match status" value="1"/>
</dbReference>
<comment type="catalytic activity">
    <reaction evidence="13">
        <text>N(6),N(6)-dimethyl-L-lysyl(27)-[histone H3] + 2-oxoglutarate + O2 = N(6)-methyl-L-lysyl(27)-[histone H3] + formaldehyde + succinate + CO2</text>
        <dbReference type="Rhea" id="RHEA:60232"/>
        <dbReference type="Rhea" id="RHEA-COMP:15539"/>
        <dbReference type="Rhea" id="RHEA-COMP:15544"/>
        <dbReference type="ChEBI" id="CHEBI:15379"/>
        <dbReference type="ChEBI" id="CHEBI:16526"/>
        <dbReference type="ChEBI" id="CHEBI:16810"/>
        <dbReference type="ChEBI" id="CHEBI:16842"/>
        <dbReference type="ChEBI" id="CHEBI:30031"/>
        <dbReference type="ChEBI" id="CHEBI:61929"/>
        <dbReference type="ChEBI" id="CHEBI:61976"/>
    </reaction>
    <physiologicalReaction direction="left-to-right" evidence="13">
        <dbReference type="Rhea" id="RHEA:60233"/>
    </physiologicalReaction>
</comment>
<evidence type="ECO:0000256" key="7">
    <source>
        <dbReference type="ARBA" id="ARBA00022964"/>
    </source>
</evidence>
<dbReference type="SMART" id="SM00355">
    <property type="entry name" value="ZnF_C2H2"/>
    <property type="match status" value="4"/>
</dbReference>
<dbReference type="EMBL" id="OIVN01000502">
    <property type="protein sequence ID" value="SPC81246.1"/>
    <property type="molecule type" value="Genomic_DNA"/>
</dbReference>
<keyword evidence="4 15" id="KW-0863">Zinc-finger</keyword>
<feature type="compositionally biased region" description="Basic residues" evidence="16">
    <location>
        <begin position="198"/>
        <end position="209"/>
    </location>
</feature>
<proteinExistence type="inferred from homology"/>
<evidence type="ECO:0000256" key="8">
    <source>
        <dbReference type="ARBA" id="ARBA00023002"/>
    </source>
</evidence>
<keyword evidence="7" id="KW-0223">Dioxygenase</keyword>
<feature type="region of interest" description="Disordered" evidence="16">
    <location>
        <begin position="1222"/>
        <end position="1267"/>
    </location>
</feature>
<dbReference type="SUPFAM" id="SSF57667">
    <property type="entry name" value="beta-beta-alpha zinc fingers"/>
    <property type="match status" value="2"/>
</dbReference>
<evidence type="ECO:0000256" key="12">
    <source>
        <dbReference type="ARBA" id="ARBA00023242"/>
    </source>
</evidence>
<feature type="domain" description="JmjN" evidence="18">
    <location>
        <begin position="16"/>
        <end position="57"/>
    </location>
</feature>
<keyword evidence="5" id="KW-0862">Zinc</keyword>
<dbReference type="GO" id="GO:2000028">
    <property type="term" value="P:regulation of photoperiodism, flowering"/>
    <property type="evidence" value="ECO:0007669"/>
    <property type="project" value="UniProtKB-ARBA"/>
</dbReference>
<evidence type="ECO:0000256" key="11">
    <source>
        <dbReference type="ARBA" id="ARBA00023163"/>
    </source>
</evidence>
<dbReference type="SMART" id="SM00545">
    <property type="entry name" value="JmjN"/>
    <property type="match status" value="1"/>
</dbReference>
<evidence type="ECO:0000313" key="20">
    <source>
        <dbReference type="EMBL" id="SPC81246.1"/>
    </source>
</evidence>
<evidence type="ECO:0000256" key="14">
    <source>
        <dbReference type="ARBA" id="ARBA00051751"/>
    </source>
</evidence>
<keyword evidence="12" id="KW-0539">Nucleus</keyword>
<feature type="compositionally biased region" description="Basic and acidic residues" evidence="16">
    <location>
        <begin position="212"/>
        <end position="224"/>
    </location>
</feature>
<evidence type="ECO:0000256" key="15">
    <source>
        <dbReference type="PROSITE-ProRule" id="PRU00042"/>
    </source>
</evidence>
<dbReference type="GO" id="GO:0040029">
    <property type="term" value="P:epigenetic regulation of gene expression"/>
    <property type="evidence" value="ECO:0007669"/>
    <property type="project" value="UniProtKB-ARBA"/>
</dbReference>
<dbReference type="GO" id="GO:0008270">
    <property type="term" value="F:zinc ion binding"/>
    <property type="evidence" value="ECO:0007669"/>
    <property type="project" value="UniProtKB-KW"/>
</dbReference>
<dbReference type="GO" id="GO:0005634">
    <property type="term" value="C:nucleus"/>
    <property type="evidence" value="ECO:0007669"/>
    <property type="project" value="TreeGrafter"/>
</dbReference>
<evidence type="ECO:0000256" key="2">
    <source>
        <dbReference type="ARBA" id="ARBA00022723"/>
    </source>
</evidence>
<keyword evidence="11" id="KW-0804">Transcription</keyword>
<comment type="catalytic activity">
    <reaction evidence="14">
        <text>N(6),N(6),N(6)-trimethyl-L-lysyl(27)-[histone H3] + 2-oxoglutarate + O2 = N(6),N(6)-dimethyl-L-lysyl(27)-[histone H3] + formaldehyde + succinate + CO2</text>
        <dbReference type="Rhea" id="RHEA:60228"/>
        <dbReference type="Rhea" id="RHEA-COMP:15535"/>
        <dbReference type="Rhea" id="RHEA-COMP:15539"/>
        <dbReference type="ChEBI" id="CHEBI:15379"/>
        <dbReference type="ChEBI" id="CHEBI:16526"/>
        <dbReference type="ChEBI" id="CHEBI:16810"/>
        <dbReference type="ChEBI" id="CHEBI:16842"/>
        <dbReference type="ChEBI" id="CHEBI:30031"/>
        <dbReference type="ChEBI" id="CHEBI:61961"/>
        <dbReference type="ChEBI" id="CHEBI:61976"/>
    </reaction>
    <physiologicalReaction direction="left-to-right" evidence="14">
        <dbReference type="Rhea" id="RHEA:60229"/>
    </physiologicalReaction>
</comment>
<evidence type="ECO:0000256" key="9">
    <source>
        <dbReference type="ARBA" id="ARBA00023004"/>
    </source>
</evidence>
<dbReference type="Gene3D" id="3.30.160.60">
    <property type="entry name" value="Classic Zinc Finger"/>
    <property type="match status" value="1"/>
</dbReference>
<dbReference type="PROSITE" id="PS50157">
    <property type="entry name" value="ZINC_FINGER_C2H2_2"/>
    <property type="match status" value="3"/>
</dbReference>
<dbReference type="GO" id="GO:0034647">
    <property type="term" value="F:histone H3K4me/H3K4me2/H3K4me3 demethylase activity"/>
    <property type="evidence" value="ECO:0007669"/>
    <property type="project" value="TreeGrafter"/>
</dbReference>
<sequence>MGNVEIPNWLKGLPLAPEFRPTDTEFADPIAYISKIEKQASAFGICKIIPPLPKPSKKYVFGNLNKSLLKCPELGSDVNSSSKMGSGDSGNEGEFRAVFTTRHQELGQNVKRTKGAVQNPQSGVHKQVWQSGEIYTLDQFESKSKGFARSILGMIKEVSPLVVEAMFWKSATEKPIYVEYANDIPGSGFGEPEGQSRYFHRRRRRRRNFYQRSEESSDCKKNEIDSVTDSPNDEIKDSSAKNEPNMSLETPKPSTTSSTLLSDETSRCSRRKSSNSSNEMEGTAGWKLSNSPWNLQIIARSPGSLTRFMPDDIPGVTSPMVYIGMLFSWFAWHVEDHELHSMNFLHTGSAKTWYAVPGDYAFAFEEVIRGEAYGGNIDHLAALTLLGEKTTLLSPEVVVASGIPCCRLIQNPGEFVVTFPRAYHVGFSHGFNCGEAANFGTPQWLTVAKEAAVRRAAMNYLPMLSHQQLLYLLTMSFVSRVPRSLLPGVRSSRLRDRQKEERELLVKKAFIEDILKENIMLSNLLGKVSTCHAVLWNADLLPFPSRDSQLPSIVATDSTSPRENASHIHSENNNNIQNDLVQEMNLYIETLNDLYLDGDDLSCDFQVDSGTLACVACGILGFPFMSVVQPSEEASLKLQPVDDLLAQGGPRVSGPENTCSSPDLDGSIKSSVSEKLAPVPDVSPPAKDLQMPLLTKFETGQNTSSKFSRPRIFCLEHAIKIVELLQSEGGANVLVICHSDYQKMKAHALAIAEEIGRPFDYNEVPLDTASQEDLNLIDLAIDDEEHDECGEDWTSKLGINLRYCAKVRKNSPPMQVQHALTLGGLFSDKSLCSEFLTIKWQSRRSRSKKLNHSSPGKVCDRVQLKDEVVGERSNGIIVNNEKKLLQYSRRNHKLKLSGSTGAASMVDGCPGKNVSKDVSAATYGDCDKESGKASENGLSKKGNSRSESAGLVFSSDTGMSEAQHETAGFAATSGMSLKSAPSQIEDFPASDTLVVVETQSENHSLNDFDIDGKACDVATWDSSEMQPKNKSTDETNEYKSYAEKCASPLIIAMDESSGMQGENQSMEKISITNESCHLVSEGQCNVSGEGDVLMNEVSDLSKSTNLHVAEPVVRNFEVQTENVVLEESCVNNEVLVCMTLDNEVQQKIHTTSRIDNGGSLSSNVTPMNQNTLASTEGVSCNVAVTNQPTLASMQESCECPRGIRAAEDISIDMSSDAVGQELKTKNGSNEDEPVSCCVTPTNNPTPPSREIHSPDRDNEELVSSAVSPMEVSQPSYVSLEQCPEVPKGCSVEEDLHDGVTLDTEVLQEIQTSNGTDEGAPVSSVIMQVENEHATISGGECHEVPRGTDSEENLSGGVTLDNEEEQKKPLTNKNDKEVSRHDTRITPPSPASIQKCSRIQRHTHAAENLLGSEVCSSQDDRELEGIESTVLDLRSSSDKRRKRKREAEHLTEDKLGSNGFIRGPCEGLRPRAGKDATSSSGVEISKTVEEKLVRKKVSKPSDVSLPPKNRSTTVSHKSLPPKNKNTTGSHKCDLEGCRMSFKTKADLLLHKRNRCPHEGCGKKFSSHKYATLHQRVHDDDRPLKCPWKGCSMSFKWAWARTEHIRVHTGERPYKCKIEGCGLSFRFVSDFSRHRRKTGHYVNSPA</sequence>
<evidence type="ECO:0000259" key="17">
    <source>
        <dbReference type="PROSITE" id="PS50157"/>
    </source>
</evidence>
<dbReference type="PANTHER" id="PTHR10694:SF45">
    <property type="entry name" value="LYSINE-SPECIFIC DEMETHYLASE ELF6"/>
    <property type="match status" value="1"/>
</dbReference>
<keyword evidence="3" id="KW-0677">Repeat</keyword>
<dbReference type="SMART" id="SM00558">
    <property type="entry name" value="JmjC"/>
    <property type="match status" value="1"/>
</dbReference>
<keyword evidence="2" id="KW-0479">Metal-binding</keyword>
<name>A0A2N9ER00_FAGSY</name>
<feature type="compositionally biased region" description="Basic and acidic residues" evidence="16">
    <location>
        <begin position="1339"/>
        <end position="1348"/>
    </location>
</feature>
<dbReference type="PANTHER" id="PTHR10694">
    <property type="entry name" value="LYSINE-SPECIFIC DEMETHYLASE"/>
    <property type="match status" value="1"/>
</dbReference>
<dbReference type="GO" id="GO:0000785">
    <property type="term" value="C:chromatin"/>
    <property type="evidence" value="ECO:0007669"/>
    <property type="project" value="TreeGrafter"/>
</dbReference>
<feature type="domain" description="C2H2-type" evidence="17">
    <location>
        <begin position="1612"/>
        <end position="1643"/>
    </location>
</feature>
<keyword evidence="10" id="KW-0805">Transcription regulation</keyword>
<evidence type="ECO:0000256" key="6">
    <source>
        <dbReference type="ARBA" id="ARBA00022853"/>
    </source>
</evidence>
<evidence type="ECO:0000259" key="18">
    <source>
        <dbReference type="PROSITE" id="PS51183"/>
    </source>
</evidence>
<organism evidence="20">
    <name type="scientific">Fagus sylvatica</name>
    <name type="common">Beechnut</name>
    <dbReference type="NCBI Taxonomy" id="28930"/>
    <lineage>
        <taxon>Eukaryota</taxon>
        <taxon>Viridiplantae</taxon>
        <taxon>Streptophyta</taxon>
        <taxon>Embryophyta</taxon>
        <taxon>Tracheophyta</taxon>
        <taxon>Spermatophyta</taxon>
        <taxon>Magnoliopsida</taxon>
        <taxon>eudicotyledons</taxon>
        <taxon>Gunneridae</taxon>
        <taxon>Pentapetalae</taxon>
        <taxon>rosids</taxon>
        <taxon>fabids</taxon>
        <taxon>Fagales</taxon>
        <taxon>Fagaceae</taxon>
        <taxon>Fagus</taxon>
    </lineage>
</organism>
<dbReference type="InterPro" id="IPR013087">
    <property type="entry name" value="Znf_C2H2_type"/>
</dbReference>
<dbReference type="Pfam" id="PF02373">
    <property type="entry name" value="JmjC"/>
    <property type="match status" value="1"/>
</dbReference>
<feature type="domain" description="C2H2-type" evidence="17">
    <location>
        <begin position="1582"/>
        <end position="1611"/>
    </location>
</feature>
<feature type="region of interest" description="Disordered" evidence="16">
    <location>
        <begin position="183"/>
        <end position="285"/>
    </location>
</feature>
<feature type="compositionally biased region" description="Basic and acidic residues" evidence="16">
    <location>
        <begin position="1364"/>
        <end position="1383"/>
    </location>
</feature>
<feature type="compositionally biased region" description="Basic and acidic residues" evidence="16">
    <location>
        <begin position="1444"/>
        <end position="1454"/>
    </location>
</feature>
<feature type="domain" description="C2H2-type" evidence="17">
    <location>
        <begin position="1552"/>
        <end position="1581"/>
    </location>
</feature>
<feature type="region of interest" description="Disordered" evidence="16">
    <location>
        <begin position="1432"/>
        <end position="1528"/>
    </location>
</feature>
<accession>A0A2N9ER00</accession>
<evidence type="ECO:0000256" key="5">
    <source>
        <dbReference type="ARBA" id="ARBA00022833"/>
    </source>
</evidence>
<dbReference type="GO" id="GO:0071558">
    <property type="term" value="F:histone H3K27me2/H3K27me3 demethylase activity"/>
    <property type="evidence" value="ECO:0007669"/>
    <property type="project" value="UniProtKB-ARBA"/>
</dbReference>
<dbReference type="GO" id="GO:0048580">
    <property type="term" value="P:regulation of post-embryonic development"/>
    <property type="evidence" value="ECO:0007669"/>
    <property type="project" value="UniProtKB-ARBA"/>
</dbReference>
<dbReference type="PROSITE" id="PS00028">
    <property type="entry name" value="ZINC_FINGER_C2H2_1"/>
    <property type="match status" value="3"/>
</dbReference>
<gene>
    <name evidence="20" type="ORF">FSB_LOCUS9128</name>
</gene>
<dbReference type="PROSITE" id="PS51183">
    <property type="entry name" value="JMJN"/>
    <property type="match status" value="1"/>
</dbReference>
<evidence type="ECO:0000256" key="16">
    <source>
        <dbReference type="SAM" id="MobiDB-lite"/>
    </source>
</evidence>
<dbReference type="InterPro" id="IPR003347">
    <property type="entry name" value="JmjC_dom"/>
</dbReference>
<evidence type="ECO:0000256" key="10">
    <source>
        <dbReference type="ARBA" id="ARBA00023015"/>
    </source>
</evidence>
<evidence type="ECO:0000256" key="4">
    <source>
        <dbReference type="ARBA" id="ARBA00022771"/>
    </source>
</evidence>
<dbReference type="GO" id="GO:0009741">
    <property type="term" value="P:response to brassinosteroid"/>
    <property type="evidence" value="ECO:0007669"/>
    <property type="project" value="UniProtKB-ARBA"/>
</dbReference>
<protein>
    <recommendedName>
        <fullName evidence="21">JmjC domain-containing protein</fullName>
    </recommendedName>
</protein>
<keyword evidence="9" id="KW-0408">Iron</keyword>
<dbReference type="SUPFAM" id="SSF51197">
    <property type="entry name" value="Clavaminate synthase-like"/>
    <property type="match status" value="1"/>
</dbReference>
<dbReference type="Pfam" id="PF02375">
    <property type="entry name" value="JmjN"/>
    <property type="match status" value="1"/>
</dbReference>
<dbReference type="InterPro" id="IPR003349">
    <property type="entry name" value="JmjN"/>
</dbReference>